<keyword evidence="3" id="KW-1133">Transmembrane helix</keyword>
<feature type="domain" description="VWFD" evidence="10">
    <location>
        <begin position="574"/>
        <end position="771"/>
    </location>
</feature>
<evidence type="ECO:0000256" key="7">
    <source>
        <dbReference type="SAM" id="SignalP"/>
    </source>
</evidence>
<dbReference type="GO" id="GO:0007160">
    <property type="term" value="P:cell-matrix adhesion"/>
    <property type="evidence" value="ECO:0007669"/>
    <property type="project" value="InterPro"/>
</dbReference>
<dbReference type="SMART" id="SM00723">
    <property type="entry name" value="AMOP"/>
    <property type="match status" value="1"/>
</dbReference>
<evidence type="ECO:0000259" key="9">
    <source>
        <dbReference type="PROSITE" id="PS51220"/>
    </source>
</evidence>
<dbReference type="OrthoDB" id="6236007at2759"/>
<dbReference type="PROSITE" id="PS51233">
    <property type="entry name" value="VWFD"/>
    <property type="match status" value="1"/>
</dbReference>
<dbReference type="STRING" id="10195.A0A3M7PQK9"/>
<keyword evidence="2" id="KW-0812">Transmembrane</keyword>
<feature type="chain" id="PRO_5018315184" evidence="7">
    <location>
        <begin position="18"/>
        <end position="977"/>
    </location>
</feature>
<sequence>MNIRLFLILLFADYLDSTPDIFYPYGREIGDDIMFKNDDGFLGPLDIAIEFPFFNRSFSSLFINTNGLISFGNGISSFTPAPFPLIEVIGVAPFWNDIDTTKGGDIFYRTVSDLNTLNQIGADVRSSFNAFANFRPSWALIVTWFQVAQFSQSANFPNNTFQALVTTNGRHSFTIFNYHKLDWSRSRNVAEHAQVGFNAGDGIVHFALDKSFTPNITNIVFESNVNKPGRWIFRIDDTTIEEGGCNTQGNVILSPFVVFFIGGEEILVTGPCFNISQDVAKIVIDSYSEIECQILDSNSCKFRTPLFEKIGRVPLTLRVNDDQTFNGNIFVKDESIQSKIDDEELSLVWHSEKTNQKYDIYVIRISENSSESVKLIQSNLEQNSTSSKSSLLFFDNSSNTIENCYLAIGIKKNINQQIELKNYLFIRNFFVLNSNLVENRKSRFWIPILMISILNAGSICENWASNQPDPTPYLQGLPPCWPALPSATNVPESFGDFIQDKASGQQCCYNSQNDLIVGPPGGGTLDMAHAEEKPISHFFEDVVPYFYCCKFSDNCDKYYEKRPSDDGSRWTPPTPAGGSGDPHFTTFDGVEYTFNGLGEYTLFEINEINFTCQIRSSSLKVNSSAKADGTVFRAIAIKGDSSTDSIQIELDLANNVLIYINGIVVDLTNEYINLNQLSLKLNDATNIELTYSKGINFQILLTPRKNAFLIFCSIDKKYTNRTRGLLGNFNGIKSDDFRLPNGVVLNLNKNEDRDIFENFGQKWLVNSMTSVFTYQQGFQHRDFVDLSYTPKFIQDGIVFANSSLEIVAKEKCGENNKCLYDVSVTSDIEIGVLNVNFDKKIQLFQQDLVNISQALEAIKNPSTTTGTTKFENVDDKICEHYLNSGIKCDSGAFISNMKFSEFCRKSCNDSAQTSTITTTTSTTFITTTKTDTQNICINYNDVLCNYFVKSFDLCDLNSFISATPFRVYCCDACKSKN</sequence>
<evidence type="ECO:0000313" key="12">
    <source>
        <dbReference type="Proteomes" id="UP000276133"/>
    </source>
</evidence>
<dbReference type="Proteomes" id="UP000276133">
    <property type="component" value="Unassembled WGS sequence"/>
</dbReference>
<dbReference type="InterPro" id="IPR051495">
    <property type="entry name" value="Epithelial_Barrier/Signaling"/>
</dbReference>
<evidence type="ECO:0000256" key="6">
    <source>
        <dbReference type="SAM" id="MobiDB-lite"/>
    </source>
</evidence>
<evidence type="ECO:0000256" key="4">
    <source>
        <dbReference type="ARBA" id="ARBA00023136"/>
    </source>
</evidence>
<feature type="region of interest" description="Disordered" evidence="6">
    <location>
        <begin position="562"/>
        <end position="582"/>
    </location>
</feature>
<evidence type="ECO:0000256" key="1">
    <source>
        <dbReference type="ARBA" id="ARBA00004370"/>
    </source>
</evidence>
<feature type="signal peptide" evidence="7">
    <location>
        <begin position="1"/>
        <end position="17"/>
    </location>
</feature>
<accession>A0A3M7PQK9</accession>
<evidence type="ECO:0000256" key="2">
    <source>
        <dbReference type="ARBA" id="ARBA00022692"/>
    </source>
</evidence>
<reference evidence="11 12" key="1">
    <citation type="journal article" date="2018" name="Sci. Rep.">
        <title>Genomic signatures of local adaptation to the degree of environmental predictability in rotifers.</title>
        <authorList>
            <person name="Franch-Gras L."/>
            <person name="Hahn C."/>
            <person name="Garcia-Roger E.M."/>
            <person name="Carmona M.J."/>
            <person name="Serra M."/>
            <person name="Gomez A."/>
        </authorList>
    </citation>
    <scope>NUCLEOTIDE SEQUENCE [LARGE SCALE GENOMIC DNA]</scope>
    <source>
        <strain evidence="11">HYR1</strain>
    </source>
</reference>
<dbReference type="SMART" id="SM00216">
    <property type="entry name" value="VWD"/>
    <property type="match status" value="1"/>
</dbReference>
<dbReference type="GO" id="GO:0016020">
    <property type="term" value="C:membrane"/>
    <property type="evidence" value="ECO:0007669"/>
    <property type="project" value="UniProtKB-SubCell"/>
</dbReference>
<keyword evidence="4" id="KW-0472">Membrane</keyword>
<feature type="domain" description="AMOP" evidence="8">
    <location>
        <begin position="426"/>
        <end position="562"/>
    </location>
</feature>
<dbReference type="PROSITE" id="PS51220">
    <property type="entry name" value="NIDO"/>
    <property type="match status" value="1"/>
</dbReference>
<proteinExistence type="predicted"/>
<dbReference type="PANTHER" id="PTHR13802">
    <property type="entry name" value="MUCIN 4-RELATED"/>
    <property type="match status" value="1"/>
</dbReference>
<keyword evidence="7" id="KW-0732">Signal</keyword>
<evidence type="ECO:0000256" key="3">
    <source>
        <dbReference type="ARBA" id="ARBA00022989"/>
    </source>
</evidence>
<evidence type="ECO:0000259" key="10">
    <source>
        <dbReference type="PROSITE" id="PS51233"/>
    </source>
</evidence>
<dbReference type="AlphaFoldDB" id="A0A3M7PQK9"/>
<gene>
    <name evidence="11" type="ORF">BpHYR1_041779</name>
</gene>
<dbReference type="InterPro" id="IPR001846">
    <property type="entry name" value="VWF_type-D"/>
</dbReference>
<name>A0A3M7PQK9_BRAPC</name>
<dbReference type="SMART" id="SM00539">
    <property type="entry name" value="NIDO"/>
    <property type="match status" value="1"/>
</dbReference>
<keyword evidence="12" id="KW-1185">Reference proteome</keyword>
<comment type="caution">
    <text evidence="11">The sequence shown here is derived from an EMBL/GenBank/DDBJ whole genome shotgun (WGS) entry which is preliminary data.</text>
</comment>
<evidence type="ECO:0000259" key="8">
    <source>
        <dbReference type="PROSITE" id="PS50856"/>
    </source>
</evidence>
<feature type="domain" description="NIDO" evidence="9">
    <location>
        <begin position="93"/>
        <end position="238"/>
    </location>
</feature>
<protein>
    <submittedName>
        <fullName evidence="11">Sushi domain-containing 2-like</fullName>
    </submittedName>
</protein>
<dbReference type="Pfam" id="PF00094">
    <property type="entry name" value="VWD"/>
    <property type="match status" value="1"/>
</dbReference>
<evidence type="ECO:0000256" key="5">
    <source>
        <dbReference type="ARBA" id="ARBA00023157"/>
    </source>
</evidence>
<evidence type="ECO:0000313" key="11">
    <source>
        <dbReference type="EMBL" id="RNA00948.1"/>
    </source>
</evidence>
<dbReference type="Pfam" id="PF06119">
    <property type="entry name" value="NIDO"/>
    <property type="match status" value="1"/>
</dbReference>
<dbReference type="EMBL" id="REGN01009546">
    <property type="protein sequence ID" value="RNA00948.1"/>
    <property type="molecule type" value="Genomic_DNA"/>
</dbReference>
<dbReference type="Pfam" id="PF03782">
    <property type="entry name" value="AMOP"/>
    <property type="match status" value="1"/>
</dbReference>
<keyword evidence="5" id="KW-1015">Disulfide bond</keyword>
<organism evidence="11 12">
    <name type="scientific">Brachionus plicatilis</name>
    <name type="common">Marine rotifer</name>
    <name type="synonym">Brachionus muelleri</name>
    <dbReference type="NCBI Taxonomy" id="10195"/>
    <lineage>
        <taxon>Eukaryota</taxon>
        <taxon>Metazoa</taxon>
        <taxon>Spiralia</taxon>
        <taxon>Gnathifera</taxon>
        <taxon>Rotifera</taxon>
        <taxon>Eurotatoria</taxon>
        <taxon>Monogononta</taxon>
        <taxon>Pseudotrocha</taxon>
        <taxon>Ploima</taxon>
        <taxon>Brachionidae</taxon>
        <taxon>Brachionus</taxon>
    </lineage>
</organism>
<dbReference type="PROSITE" id="PS50856">
    <property type="entry name" value="AMOP"/>
    <property type="match status" value="1"/>
</dbReference>
<dbReference type="PANTHER" id="PTHR13802:SF52">
    <property type="entry name" value="MUCIN-4"/>
    <property type="match status" value="1"/>
</dbReference>
<dbReference type="InterPro" id="IPR005533">
    <property type="entry name" value="AMOP_dom"/>
</dbReference>
<dbReference type="InterPro" id="IPR003886">
    <property type="entry name" value="NIDO_dom"/>
</dbReference>
<comment type="subcellular location">
    <subcellularLocation>
        <location evidence="1">Membrane</location>
    </subcellularLocation>
</comment>